<dbReference type="InterPro" id="IPR010368">
    <property type="entry name" value="Com_YlbF"/>
</dbReference>
<dbReference type="NCBIfam" id="NF041416">
    <property type="entry name" value="halo_CC_star_2"/>
    <property type="match status" value="1"/>
</dbReference>
<evidence type="ECO:0000313" key="3">
    <source>
        <dbReference type="Proteomes" id="UP000053621"/>
    </source>
</evidence>
<sequence>MSDPLVETADVETELEAFVDELLTCERYQELVEAREALEADAEAQELLDAYRETERELQNGEFDTSLMSELRSIQKDLSELESVRQHREAREAFESLLAETDEIVSERTGQAFAQSIGGGCC</sequence>
<dbReference type="InterPro" id="IPR023378">
    <property type="entry name" value="YheA/YmcA-like_dom_sf"/>
</dbReference>
<proteinExistence type="predicted"/>
<protein>
    <submittedName>
        <fullName evidence="2">YlbF family regulator</fullName>
    </submittedName>
</protein>
<evidence type="ECO:0000256" key="1">
    <source>
        <dbReference type="SAM" id="Coils"/>
    </source>
</evidence>
<dbReference type="SUPFAM" id="SSF158622">
    <property type="entry name" value="YheA/YmcA-like"/>
    <property type="match status" value="1"/>
</dbReference>
<accession>A0A2P4NM55</accession>
<dbReference type="EMBL" id="LOPW02000018">
    <property type="protein sequence ID" value="POG54243.1"/>
    <property type="molecule type" value="Genomic_DNA"/>
</dbReference>
<dbReference type="Proteomes" id="UP000053621">
    <property type="component" value="Unassembled WGS sequence"/>
</dbReference>
<evidence type="ECO:0000313" key="2">
    <source>
        <dbReference type="EMBL" id="POG54243.1"/>
    </source>
</evidence>
<comment type="caution">
    <text evidence="2">The sequence shown here is derived from an EMBL/GenBank/DDBJ whole genome shotgun (WGS) entry which is preliminary data.</text>
</comment>
<dbReference type="RefSeq" id="WP_058567909.1">
    <property type="nucleotide sequence ID" value="NZ_LOPW02000018.1"/>
</dbReference>
<dbReference type="AlphaFoldDB" id="A0A2P4NM55"/>
<dbReference type="Pfam" id="PF06133">
    <property type="entry name" value="Com_YlbF"/>
    <property type="match status" value="1"/>
</dbReference>
<organism evidence="2 3">
    <name type="scientific">Haloferax marisrubri</name>
    <dbReference type="NCBI Taxonomy" id="1544719"/>
    <lineage>
        <taxon>Archaea</taxon>
        <taxon>Methanobacteriati</taxon>
        <taxon>Methanobacteriota</taxon>
        <taxon>Stenosarchaea group</taxon>
        <taxon>Halobacteria</taxon>
        <taxon>Halobacteriales</taxon>
        <taxon>Haloferacaceae</taxon>
        <taxon>Haloferax</taxon>
    </lineage>
</organism>
<reference evidence="2" key="1">
    <citation type="submission" date="2017-08" db="EMBL/GenBank/DDBJ databases">
        <title>Haloferax marisrubri sp. nov., isolated from the Discovery deep brine-seawater interface in the Red Sea.</title>
        <authorList>
            <person name="Zhang G."/>
            <person name="Stingl U."/>
        </authorList>
    </citation>
    <scope>NUCLEOTIDE SEQUENCE [LARGE SCALE GENOMIC DNA]</scope>
    <source>
        <strain evidence="2">SB3</strain>
    </source>
</reference>
<dbReference type="OrthoDB" id="203899at2157"/>
<keyword evidence="3" id="KW-1185">Reference proteome</keyword>
<keyword evidence="1" id="KW-0175">Coiled coil</keyword>
<dbReference type="Gene3D" id="1.20.1500.10">
    <property type="entry name" value="YheA/YmcA-like"/>
    <property type="match status" value="1"/>
</dbReference>
<name>A0A2P4NM55_9EURY</name>
<feature type="coiled-coil region" evidence="1">
    <location>
        <begin position="28"/>
        <end position="64"/>
    </location>
</feature>
<gene>
    <name evidence="2" type="ORF">AUR65_016480</name>
</gene>